<dbReference type="InterPro" id="IPR013162">
    <property type="entry name" value="CD80_C2-set"/>
</dbReference>
<accession>A0ABY7E4W2</accession>
<keyword evidence="6" id="KW-0732">Signal</keyword>
<feature type="domain" description="Ig-like" evidence="7">
    <location>
        <begin position="75"/>
        <end position="170"/>
    </location>
</feature>
<evidence type="ECO:0000256" key="3">
    <source>
        <dbReference type="ARBA" id="ARBA00023157"/>
    </source>
</evidence>
<evidence type="ECO:0000256" key="1">
    <source>
        <dbReference type="ARBA" id="ARBA00004479"/>
    </source>
</evidence>
<gene>
    <name evidence="8" type="ORF">MAR_020429</name>
</gene>
<keyword evidence="2" id="KW-0472">Membrane</keyword>
<feature type="chain" id="PRO_5046998272" description="Ig-like domain-containing protein" evidence="6">
    <location>
        <begin position="21"/>
        <end position="306"/>
    </location>
</feature>
<dbReference type="SUPFAM" id="SSF48726">
    <property type="entry name" value="Immunoglobulin"/>
    <property type="match status" value="2"/>
</dbReference>
<keyword evidence="4" id="KW-0325">Glycoprotein</keyword>
<dbReference type="InterPro" id="IPR007110">
    <property type="entry name" value="Ig-like_dom"/>
</dbReference>
<dbReference type="Gene3D" id="2.60.40.10">
    <property type="entry name" value="Immunoglobulins"/>
    <property type="match status" value="2"/>
</dbReference>
<evidence type="ECO:0000313" key="9">
    <source>
        <dbReference type="Proteomes" id="UP001164746"/>
    </source>
</evidence>
<dbReference type="PROSITE" id="PS50835">
    <property type="entry name" value="IG_LIKE"/>
    <property type="match status" value="2"/>
</dbReference>
<keyword evidence="5" id="KW-0393">Immunoglobulin domain</keyword>
<feature type="signal peptide" evidence="6">
    <location>
        <begin position="1"/>
        <end position="20"/>
    </location>
</feature>
<keyword evidence="3" id="KW-1015">Disulfide bond</keyword>
<evidence type="ECO:0000256" key="6">
    <source>
        <dbReference type="SAM" id="SignalP"/>
    </source>
</evidence>
<dbReference type="PANTHER" id="PTHR11640:SF164">
    <property type="entry name" value="MAM DOMAIN-CONTAINING GLYCOSYLPHOSPHATIDYLINOSITOL ANCHOR PROTEIN 1"/>
    <property type="match status" value="1"/>
</dbReference>
<dbReference type="InterPro" id="IPR036179">
    <property type="entry name" value="Ig-like_dom_sf"/>
</dbReference>
<sequence length="306" mass="32986">MTVVMVKVIFGVILVMYSEAVTLNLTYTPNPALENSAVTLTCSYTGLQSNETIIRVTWDVKVPNETIYTKGRIIPITAVSMTAPTDSTVTINAGDSETFKCRTSGGLPQATIKWFKVTGNTCSQYGMELKSSVSNSSVIVVKGLRQVDSTMLFNATSTDNGLRICCTASNVAEMQHAPSGPPVIIGYASGSNYSMIENRTEILTCSSTGGNPLATLTWDCFNGQMFSPTVQGSMVKRVVQWTARRNENARCTCTASHVTGQNQSQSAFVNVKILCKYILCYNVPESIVTASPTIDGSITNTVIAMR</sequence>
<dbReference type="InterPro" id="IPR051275">
    <property type="entry name" value="Cell_adhesion_signaling"/>
</dbReference>
<dbReference type="InterPro" id="IPR013783">
    <property type="entry name" value="Ig-like_fold"/>
</dbReference>
<evidence type="ECO:0000313" key="8">
    <source>
        <dbReference type="EMBL" id="WAR05060.1"/>
    </source>
</evidence>
<organism evidence="8 9">
    <name type="scientific">Mya arenaria</name>
    <name type="common">Soft-shell clam</name>
    <dbReference type="NCBI Taxonomy" id="6604"/>
    <lineage>
        <taxon>Eukaryota</taxon>
        <taxon>Metazoa</taxon>
        <taxon>Spiralia</taxon>
        <taxon>Lophotrochozoa</taxon>
        <taxon>Mollusca</taxon>
        <taxon>Bivalvia</taxon>
        <taxon>Autobranchia</taxon>
        <taxon>Heteroconchia</taxon>
        <taxon>Euheterodonta</taxon>
        <taxon>Imparidentia</taxon>
        <taxon>Neoheterodontei</taxon>
        <taxon>Myida</taxon>
        <taxon>Myoidea</taxon>
        <taxon>Myidae</taxon>
        <taxon>Mya</taxon>
    </lineage>
</organism>
<comment type="subcellular location">
    <subcellularLocation>
        <location evidence="1">Membrane</location>
        <topology evidence="1">Single-pass type I membrane protein</topology>
    </subcellularLocation>
</comment>
<keyword evidence="9" id="KW-1185">Reference proteome</keyword>
<reference evidence="8" key="1">
    <citation type="submission" date="2022-11" db="EMBL/GenBank/DDBJ databases">
        <title>Centuries of genome instability and evolution in soft-shell clam transmissible cancer (bioRxiv).</title>
        <authorList>
            <person name="Hart S.F.M."/>
            <person name="Yonemitsu M.A."/>
            <person name="Giersch R.M."/>
            <person name="Beal B.F."/>
            <person name="Arriagada G."/>
            <person name="Davis B.W."/>
            <person name="Ostrander E.A."/>
            <person name="Goff S.P."/>
            <person name="Metzger M.J."/>
        </authorList>
    </citation>
    <scope>NUCLEOTIDE SEQUENCE</scope>
    <source>
        <strain evidence="8">MELC-2E11</strain>
        <tissue evidence="8">Siphon/mantle</tissue>
    </source>
</reference>
<evidence type="ECO:0000256" key="2">
    <source>
        <dbReference type="ARBA" id="ARBA00023136"/>
    </source>
</evidence>
<evidence type="ECO:0000259" key="7">
    <source>
        <dbReference type="PROSITE" id="PS50835"/>
    </source>
</evidence>
<dbReference type="PANTHER" id="PTHR11640">
    <property type="entry name" value="NEPHRIN"/>
    <property type="match status" value="1"/>
</dbReference>
<evidence type="ECO:0000256" key="5">
    <source>
        <dbReference type="ARBA" id="ARBA00023319"/>
    </source>
</evidence>
<name>A0ABY7E4W2_MYAAR</name>
<feature type="domain" description="Ig-like" evidence="7">
    <location>
        <begin position="181"/>
        <end position="270"/>
    </location>
</feature>
<dbReference type="Proteomes" id="UP001164746">
    <property type="component" value="Chromosome 5"/>
</dbReference>
<dbReference type="Pfam" id="PF08205">
    <property type="entry name" value="C2-set_2"/>
    <property type="match status" value="1"/>
</dbReference>
<dbReference type="EMBL" id="CP111016">
    <property type="protein sequence ID" value="WAR05060.1"/>
    <property type="molecule type" value="Genomic_DNA"/>
</dbReference>
<proteinExistence type="predicted"/>
<protein>
    <recommendedName>
        <fullName evidence="7">Ig-like domain-containing protein</fullName>
    </recommendedName>
</protein>
<evidence type="ECO:0000256" key="4">
    <source>
        <dbReference type="ARBA" id="ARBA00023180"/>
    </source>
</evidence>